<comment type="caution">
    <text evidence="1">The sequence shown here is derived from an EMBL/GenBank/DDBJ whole genome shotgun (WGS) entry which is preliminary data.</text>
</comment>
<dbReference type="Proteomes" id="UP000325313">
    <property type="component" value="Unassembled WGS sequence"/>
</dbReference>
<reference evidence="1 2" key="1">
    <citation type="submission" date="2019-05" db="EMBL/GenBank/DDBJ databases">
        <title>Emergence of the Ug99 lineage of the wheat stem rust pathogen through somatic hybridization.</title>
        <authorList>
            <person name="Li F."/>
            <person name="Upadhyaya N.M."/>
            <person name="Sperschneider J."/>
            <person name="Matny O."/>
            <person name="Nguyen-Phuc H."/>
            <person name="Mago R."/>
            <person name="Raley C."/>
            <person name="Miller M.E."/>
            <person name="Silverstein K.A.T."/>
            <person name="Henningsen E."/>
            <person name="Hirsch C.D."/>
            <person name="Visser B."/>
            <person name="Pretorius Z.A."/>
            <person name="Steffenson B.J."/>
            <person name="Schwessinger B."/>
            <person name="Dodds P.N."/>
            <person name="Figueroa M."/>
        </authorList>
    </citation>
    <scope>NUCLEOTIDE SEQUENCE [LARGE SCALE GENOMIC DNA]</scope>
    <source>
        <strain evidence="1 2">Ug99</strain>
    </source>
</reference>
<sequence length="114" mass="12130">MGTEARTIRVRLPPGNLIDGDYDPADINPNNIDIDRLRDDCISLAIVNKSTVKLSDGHLYCLLICLEASSGGFTNVCNVNRSGVKQTKGCMAPLIRPPGLGSGVRARGRGPAPQ</sequence>
<gene>
    <name evidence="1" type="ORF">PGTUg99_000734</name>
</gene>
<evidence type="ECO:0000313" key="2">
    <source>
        <dbReference type="Proteomes" id="UP000325313"/>
    </source>
</evidence>
<dbReference type="AlphaFoldDB" id="A0A5B0PND3"/>
<name>A0A5B0PND3_PUCGR</name>
<organism evidence="1 2">
    <name type="scientific">Puccinia graminis f. sp. tritici</name>
    <dbReference type="NCBI Taxonomy" id="56615"/>
    <lineage>
        <taxon>Eukaryota</taxon>
        <taxon>Fungi</taxon>
        <taxon>Dikarya</taxon>
        <taxon>Basidiomycota</taxon>
        <taxon>Pucciniomycotina</taxon>
        <taxon>Pucciniomycetes</taxon>
        <taxon>Pucciniales</taxon>
        <taxon>Pucciniaceae</taxon>
        <taxon>Puccinia</taxon>
    </lineage>
</organism>
<evidence type="ECO:0000313" key="1">
    <source>
        <dbReference type="EMBL" id="KAA1102222.1"/>
    </source>
</evidence>
<dbReference type="EMBL" id="VDEP01000338">
    <property type="protein sequence ID" value="KAA1102222.1"/>
    <property type="molecule type" value="Genomic_DNA"/>
</dbReference>
<accession>A0A5B0PND3</accession>
<protein>
    <submittedName>
        <fullName evidence="1">Uncharacterized protein</fullName>
    </submittedName>
</protein>
<proteinExistence type="predicted"/>